<evidence type="ECO:0000259" key="5">
    <source>
        <dbReference type="PROSITE" id="PS50126"/>
    </source>
</evidence>
<evidence type="ECO:0000313" key="7">
    <source>
        <dbReference type="EMBL" id="PXY84516.1"/>
    </source>
</evidence>
<evidence type="ECO:0000313" key="8">
    <source>
        <dbReference type="Proteomes" id="UP000033531"/>
    </source>
</evidence>
<dbReference type="Proteomes" id="UP000033531">
    <property type="component" value="Unassembled WGS sequence"/>
</dbReference>
<dbReference type="EMBL" id="JXLI01000010">
    <property type="protein sequence ID" value="KJY56528.1"/>
    <property type="molecule type" value="Genomic_DNA"/>
</dbReference>
<dbReference type="GO" id="GO:0022627">
    <property type="term" value="C:cytosolic small ribosomal subunit"/>
    <property type="evidence" value="ECO:0007669"/>
    <property type="project" value="TreeGrafter"/>
</dbReference>
<dbReference type="CDD" id="cd05688">
    <property type="entry name" value="S1_RPS1_repeat_ec3"/>
    <property type="match status" value="1"/>
</dbReference>
<feature type="domain" description="S1 motif" evidence="5">
    <location>
        <begin position="198"/>
        <end position="266"/>
    </location>
</feature>
<dbReference type="Gene3D" id="2.40.50.140">
    <property type="entry name" value="Nucleic acid-binding proteins"/>
    <property type="match status" value="4"/>
</dbReference>
<feature type="domain" description="S1 motif" evidence="5">
    <location>
        <begin position="21"/>
        <end position="94"/>
    </location>
</feature>
<dbReference type="PANTHER" id="PTHR10724">
    <property type="entry name" value="30S RIBOSOMAL PROTEIN S1"/>
    <property type="match status" value="1"/>
</dbReference>
<feature type="region of interest" description="Disordered" evidence="4">
    <location>
        <begin position="348"/>
        <end position="386"/>
    </location>
</feature>
<dbReference type="InterPro" id="IPR012340">
    <property type="entry name" value="NA-bd_OB-fold"/>
</dbReference>
<reference evidence="6 8" key="1">
    <citation type="submission" date="2015-01" db="EMBL/GenBank/DDBJ databases">
        <title>Comparative genomics of the lactic acid bacteria isolated from the honey bee gut.</title>
        <authorList>
            <person name="Ellegaard K.M."/>
            <person name="Tamarit D."/>
            <person name="Javelind E."/>
            <person name="Olofsson T."/>
            <person name="Andersson S.G."/>
            <person name="Vasquez A."/>
        </authorList>
    </citation>
    <scope>NUCLEOTIDE SEQUENCE [LARGE SCALE GENOMIC DNA]</scope>
    <source>
        <strain evidence="6 8">Hma8</strain>
    </source>
</reference>
<dbReference type="STRING" id="1218507.JF74_08660"/>
<dbReference type="AlphaFoldDB" id="A0A0F4LDZ2"/>
<dbReference type="SUPFAM" id="SSF50249">
    <property type="entry name" value="Nucleic acid-binding proteins"/>
    <property type="match status" value="4"/>
</dbReference>
<dbReference type="GO" id="GO:0003729">
    <property type="term" value="F:mRNA binding"/>
    <property type="evidence" value="ECO:0007669"/>
    <property type="project" value="UniProtKB-ARBA"/>
</dbReference>
<dbReference type="PRINTS" id="PR00681">
    <property type="entry name" value="RIBOSOMALS1"/>
</dbReference>
<dbReference type="InterPro" id="IPR035104">
    <property type="entry name" value="Ribosomal_protein_S1-like"/>
</dbReference>
<proteinExistence type="inferred from homology"/>
<evidence type="ECO:0000313" key="9">
    <source>
        <dbReference type="Proteomes" id="UP000247698"/>
    </source>
</evidence>
<dbReference type="GO" id="GO:0003735">
    <property type="term" value="F:structural constituent of ribosome"/>
    <property type="evidence" value="ECO:0007669"/>
    <property type="project" value="TreeGrafter"/>
</dbReference>
<evidence type="ECO:0000256" key="3">
    <source>
        <dbReference type="ARBA" id="ARBA00023274"/>
    </source>
</evidence>
<dbReference type="SMART" id="SM00316">
    <property type="entry name" value="S1"/>
    <property type="match status" value="4"/>
</dbReference>
<evidence type="ECO:0000256" key="2">
    <source>
        <dbReference type="ARBA" id="ARBA00022980"/>
    </source>
</evidence>
<dbReference type="PROSITE" id="PS50126">
    <property type="entry name" value="S1"/>
    <property type="match status" value="4"/>
</dbReference>
<keyword evidence="3" id="KW-0687">Ribonucleoprotein</keyword>
<dbReference type="InterPro" id="IPR050437">
    <property type="entry name" value="Ribos_protein_bS1-like"/>
</dbReference>
<sequence length="401" mass="44235">MSENSNQFLDALKQMQGVEVGDIVDVEVLDVEEGQIDVGVENAGIEGVIPRREYTSDRNVDLREAVKPGDKLKALVLRKAGGDKENGEFFFSVTRLKEREAYDELQKDFEAGKTIEGTVTSSVRGGLLVDVGTRGFLPASLISNRYVSDLKPFIGKTMKLKITEIDPSKNRLILSHKDLIEEEREEAFDKVASQLVVGDVVEGKVSRLTNFGAFVDVGGVDGLVHISEISYKHVDKPSDVLKAGQDVKVKVIGIDDDRHRISLSIKQTEPSPFEQATADLHEGDVFEGEVKSLTNFGAFVEVADNIQGLVHVSEISYKHVDKPSDVLKVGQKVKVKVLNIDPGEHRISLSMKAAEPKNSENEGNRSHSSYNRNSVNKKYMNNDDSGFALGDIIGDQLKDRR</sequence>
<dbReference type="OrthoDB" id="9804077at2"/>
<dbReference type="PANTHER" id="PTHR10724:SF7">
    <property type="entry name" value="SMALL RIBOSOMAL SUBUNIT PROTEIN BS1C"/>
    <property type="match status" value="1"/>
</dbReference>
<evidence type="ECO:0000256" key="1">
    <source>
        <dbReference type="ARBA" id="ARBA00006767"/>
    </source>
</evidence>
<dbReference type="NCBIfam" id="NF005208">
    <property type="entry name" value="PRK06676.1"/>
    <property type="match status" value="1"/>
</dbReference>
<dbReference type="GO" id="GO:0006412">
    <property type="term" value="P:translation"/>
    <property type="evidence" value="ECO:0007669"/>
    <property type="project" value="TreeGrafter"/>
</dbReference>
<dbReference type="Proteomes" id="UP000247698">
    <property type="component" value="Unassembled WGS sequence"/>
</dbReference>
<evidence type="ECO:0000256" key="4">
    <source>
        <dbReference type="SAM" id="MobiDB-lite"/>
    </source>
</evidence>
<dbReference type="FunFam" id="2.40.50.140:FF:000051">
    <property type="entry name" value="RNA-binding transcriptional accessory protein"/>
    <property type="match status" value="2"/>
</dbReference>
<dbReference type="InterPro" id="IPR003029">
    <property type="entry name" value="S1_domain"/>
</dbReference>
<feature type="domain" description="S1 motif" evidence="5">
    <location>
        <begin position="112"/>
        <end position="177"/>
    </location>
</feature>
<comment type="similarity">
    <text evidence="1">Belongs to the bacterial ribosomal protein bS1 family.</text>
</comment>
<dbReference type="HOGENOM" id="CLU_015805_4_5_9"/>
<feature type="domain" description="S1 motif" evidence="5">
    <location>
        <begin position="283"/>
        <end position="352"/>
    </location>
</feature>
<accession>A0A0F4LDZ2</accession>
<dbReference type="PATRIC" id="fig|1218507.3.peg.1035"/>
<reference evidence="7 9" key="2">
    <citation type="submission" date="2018-05" db="EMBL/GenBank/DDBJ databases">
        <title>Reference genomes for bee gut microbiota database.</title>
        <authorList>
            <person name="Ellegaard K.M."/>
        </authorList>
    </citation>
    <scope>NUCLEOTIDE SEQUENCE [LARGE SCALE GENOMIC DNA]</scope>
    <source>
        <strain evidence="7 9">ESL0184</strain>
    </source>
</reference>
<feature type="compositionally biased region" description="Basic and acidic residues" evidence="4">
    <location>
        <begin position="354"/>
        <end position="365"/>
    </location>
</feature>
<feature type="compositionally biased region" description="Polar residues" evidence="4">
    <location>
        <begin position="366"/>
        <end position="376"/>
    </location>
</feature>
<protein>
    <submittedName>
        <fullName evidence="6">30S ribosomal protein S1</fullName>
    </submittedName>
</protein>
<comment type="caution">
    <text evidence="6">The sequence shown here is derived from an EMBL/GenBank/DDBJ whole genome shotgun (WGS) entry which is preliminary data.</text>
</comment>
<name>A0A0F4LDZ2_9LACO</name>
<organism evidence="6 8">
    <name type="scientific">Lactobacillus melliventris</name>
    <dbReference type="NCBI Taxonomy" id="1218507"/>
    <lineage>
        <taxon>Bacteria</taxon>
        <taxon>Bacillati</taxon>
        <taxon>Bacillota</taxon>
        <taxon>Bacilli</taxon>
        <taxon>Lactobacillales</taxon>
        <taxon>Lactobacillaceae</taxon>
        <taxon>Lactobacillus</taxon>
    </lineage>
</organism>
<keyword evidence="9" id="KW-1185">Reference proteome</keyword>
<evidence type="ECO:0000313" key="6">
    <source>
        <dbReference type="EMBL" id="KJY56528.1"/>
    </source>
</evidence>
<dbReference type="Pfam" id="PF00575">
    <property type="entry name" value="S1"/>
    <property type="match status" value="4"/>
</dbReference>
<gene>
    <name evidence="6" type="primary">rpsA</name>
    <name evidence="7" type="ORF">DK873_05000</name>
    <name evidence="6" type="ORF">JF74_08660</name>
</gene>
<dbReference type="RefSeq" id="WP_046324799.1">
    <property type="nucleotide sequence ID" value="NZ_JBHTMT010000001.1"/>
</dbReference>
<dbReference type="EMBL" id="QGLG01000002">
    <property type="protein sequence ID" value="PXY84516.1"/>
    <property type="molecule type" value="Genomic_DNA"/>
</dbReference>
<dbReference type="CDD" id="cd04465">
    <property type="entry name" value="S1_RPS1_repeat_ec2_hs2"/>
    <property type="match status" value="1"/>
</dbReference>
<keyword evidence="2 6" id="KW-0689">Ribosomal protein</keyword>